<dbReference type="EMBL" id="JACGWJ010000016">
    <property type="protein sequence ID" value="KAL0360058.1"/>
    <property type="molecule type" value="Genomic_DNA"/>
</dbReference>
<accession>A0AAW2PX40</accession>
<sequence>MPPSSFRPCSCSVEDSVNTVPSRAWLVFKESSYGSVAAPYRALEGGELSVETENEGVNDVENVKARVQRRQRSGGGGVGAVVVGEP</sequence>
<organism evidence="1">
    <name type="scientific">Sesamum radiatum</name>
    <name type="common">Black benniseed</name>
    <dbReference type="NCBI Taxonomy" id="300843"/>
    <lineage>
        <taxon>Eukaryota</taxon>
        <taxon>Viridiplantae</taxon>
        <taxon>Streptophyta</taxon>
        <taxon>Embryophyta</taxon>
        <taxon>Tracheophyta</taxon>
        <taxon>Spermatophyta</taxon>
        <taxon>Magnoliopsida</taxon>
        <taxon>eudicotyledons</taxon>
        <taxon>Gunneridae</taxon>
        <taxon>Pentapetalae</taxon>
        <taxon>asterids</taxon>
        <taxon>lamiids</taxon>
        <taxon>Lamiales</taxon>
        <taxon>Pedaliaceae</taxon>
        <taxon>Sesamum</taxon>
    </lineage>
</organism>
<proteinExistence type="predicted"/>
<evidence type="ECO:0000313" key="1">
    <source>
        <dbReference type="EMBL" id="KAL0360058.1"/>
    </source>
</evidence>
<comment type="caution">
    <text evidence="1">The sequence shown here is derived from an EMBL/GenBank/DDBJ whole genome shotgun (WGS) entry which is preliminary data.</text>
</comment>
<reference evidence="1" key="2">
    <citation type="journal article" date="2024" name="Plant">
        <title>Genomic evolution and insights into agronomic trait innovations of Sesamum species.</title>
        <authorList>
            <person name="Miao H."/>
            <person name="Wang L."/>
            <person name="Qu L."/>
            <person name="Liu H."/>
            <person name="Sun Y."/>
            <person name="Le M."/>
            <person name="Wang Q."/>
            <person name="Wei S."/>
            <person name="Zheng Y."/>
            <person name="Lin W."/>
            <person name="Duan Y."/>
            <person name="Cao H."/>
            <person name="Xiong S."/>
            <person name="Wang X."/>
            <person name="Wei L."/>
            <person name="Li C."/>
            <person name="Ma Q."/>
            <person name="Ju M."/>
            <person name="Zhao R."/>
            <person name="Li G."/>
            <person name="Mu C."/>
            <person name="Tian Q."/>
            <person name="Mei H."/>
            <person name="Zhang T."/>
            <person name="Gao T."/>
            <person name="Zhang H."/>
        </authorList>
    </citation>
    <scope>NUCLEOTIDE SEQUENCE</scope>
    <source>
        <strain evidence="1">G02</strain>
    </source>
</reference>
<dbReference type="AlphaFoldDB" id="A0AAW2PX40"/>
<name>A0AAW2PX40_SESRA</name>
<protein>
    <submittedName>
        <fullName evidence="1">Uncharacterized protein</fullName>
    </submittedName>
</protein>
<gene>
    <name evidence="1" type="ORF">Sradi_3690300</name>
</gene>
<reference evidence="1" key="1">
    <citation type="submission" date="2020-06" db="EMBL/GenBank/DDBJ databases">
        <authorList>
            <person name="Li T."/>
            <person name="Hu X."/>
            <person name="Zhang T."/>
            <person name="Song X."/>
            <person name="Zhang H."/>
            <person name="Dai N."/>
            <person name="Sheng W."/>
            <person name="Hou X."/>
            <person name="Wei L."/>
        </authorList>
    </citation>
    <scope>NUCLEOTIDE SEQUENCE</scope>
    <source>
        <strain evidence="1">G02</strain>
        <tissue evidence="1">Leaf</tissue>
    </source>
</reference>